<dbReference type="Gene3D" id="3.40.50.2000">
    <property type="entry name" value="Glycogen Phosphorylase B"/>
    <property type="match status" value="2"/>
</dbReference>
<dbReference type="GO" id="GO:0005978">
    <property type="term" value="P:glycogen biosynthetic process"/>
    <property type="evidence" value="ECO:0007669"/>
    <property type="project" value="UniProtKB-UniRule"/>
</dbReference>
<reference evidence="11" key="2">
    <citation type="journal article" date="2021" name="PeerJ">
        <title>Extensive microbial diversity within the chicken gut microbiome revealed by metagenomics and culture.</title>
        <authorList>
            <person name="Gilroy R."/>
            <person name="Ravi A."/>
            <person name="Getino M."/>
            <person name="Pursley I."/>
            <person name="Horton D.L."/>
            <person name="Alikhan N.F."/>
            <person name="Baker D."/>
            <person name="Gharbi K."/>
            <person name="Hall N."/>
            <person name="Watson M."/>
            <person name="Adriaenssens E.M."/>
            <person name="Foster-Nyarko E."/>
            <person name="Jarju S."/>
            <person name="Secka A."/>
            <person name="Antonio M."/>
            <person name="Oren A."/>
            <person name="Chaudhuri R.R."/>
            <person name="La Ragione R."/>
            <person name="Hildebrand F."/>
            <person name="Pallen M.J."/>
        </authorList>
    </citation>
    <scope>NUCLEOTIDE SEQUENCE</scope>
    <source>
        <strain evidence="11">ChiHcec3-11533</strain>
    </source>
</reference>
<protein>
    <recommendedName>
        <fullName evidence="7">Glycogen synthase</fullName>
        <ecNumber evidence="7">2.4.1.21</ecNumber>
    </recommendedName>
    <alternativeName>
        <fullName evidence="7">Starch [bacterial glycogen] synthase</fullName>
    </alternativeName>
</protein>
<organism evidence="11 12">
    <name type="scientific">Candidatus Pullichristensenella excrementigallinarum</name>
    <dbReference type="NCBI Taxonomy" id="2840907"/>
    <lineage>
        <taxon>Bacteria</taxon>
        <taxon>Bacillati</taxon>
        <taxon>Bacillota</taxon>
        <taxon>Clostridia</taxon>
        <taxon>Candidatus Pullichristensenella</taxon>
    </lineage>
</organism>
<evidence type="ECO:0000256" key="7">
    <source>
        <dbReference type="HAMAP-Rule" id="MF_00484"/>
    </source>
</evidence>
<dbReference type="NCBIfam" id="NF001898">
    <property type="entry name" value="PRK00654.1-1"/>
    <property type="match status" value="1"/>
</dbReference>
<evidence type="ECO:0000256" key="1">
    <source>
        <dbReference type="ARBA" id="ARBA00001478"/>
    </source>
</evidence>
<evidence type="ECO:0000313" key="11">
    <source>
        <dbReference type="EMBL" id="HIU33334.1"/>
    </source>
</evidence>
<accession>A0A9D1IC83</accession>
<dbReference type="Pfam" id="PF00534">
    <property type="entry name" value="Glycos_transf_1"/>
    <property type="match status" value="1"/>
</dbReference>
<dbReference type="Pfam" id="PF08323">
    <property type="entry name" value="Glyco_transf_5"/>
    <property type="match status" value="1"/>
</dbReference>
<keyword evidence="4 7" id="KW-0328">Glycosyltransferase</keyword>
<dbReference type="EC" id="2.4.1.21" evidence="7"/>
<keyword evidence="5 7" id="KW-0808">Transferase</keyword>
<evidence type="ECO:0000259" key="9">
    <source>
        <dbReference type="Pfam" id="PF00534"/>
    </source>
</evidence>
<comment type="pathway">
    <text evidence="7">Glycan biosynthesis; glycogen biosynthesis.</text>
</comment>
<dbReference type="PANTHER" id="PTHR45825">
    <property type="entry name" value="GRANULE-BOUND STARCH SYNTHASE 1, CHLOROPLASTIC/AMYLOPLASTIC"/>
    <property type="match status" value="1"/>
</dbReference>
<evidence type="ECO:0000256" key="2">
    <source>
        <dbReference type="ARBA" id="ARBA00002764"/>
    </source>
</evidence>
<evidence type="ECO:0000313" key="12">
    <source>
        <dbReference type="Proteomes" id="UP000824072"/>
    </source>
</evidence>
<dbReference type="InterPro" id="IPR024265">
    <property type="entry name" value="DUF3788"/>
</dbReference>
<dbReference type="Proteomes" id="UP000824072">
    <property type="component" value="Unassembled WGS sequence"/>
</dbReference>
<evidence type="ECO:0000256" key="3">
    <source>
        <dbReference type="ARBA" id="ARBA00010281"/>
    </source>
</evidence>
<comment type="function">
    <text evidence="2 7">Synthesizes alpha-1,4-glucan chains using ADP-glucose.</text>
</comment>
<dbReference type="InterPro" id="IPR013534">
    <property type="entry name" value="Starch_synth_cat_dom"/>
</dbReference>
<dbReference type="NCBIfam" id="TIGR02095">
    <property type="entry name" value="glgA"/>
    <property type="match status" value="1"/>
</dbReference>
<comment type="caution">
    <text evidence="11">The sequence shown here is derived from an EMBL/GenBank/DDBJ whole genome shotgun (WGS) entry which is preliminary data.</text>
</comment>
<keyword evidence="6 7" id="KW-0320">Glycogen biosynthesis</keyword>
<comment type="catalytic activity">
    <reaction evidence="1 7">
        <text>[(1-&gt;4)-alpha-D-glucosyl](n) + ADP-alpha-D-glucose = [(1-&gt;4)-alpha-D-glucosyl](n+1) + ADP + H(+)</text>
        <dbReference type="Rhea" id="RHEA:18189"/>
        <dbReference type="Rhea" id="RHEA-COMP:9584"/>
        <dbReference type="Rhea" id="RHEA-COMP:9587"/>
        <dbReference type="ChEBI" id="CHEBI:15378"/>
        <dbReference type="ChEBI" id="CHEBI:15444"/>
        <dbReference type="ChEBI" id="CHEBI:57498"/>
        <dbReference type="ChEBI" id="CHEBI:456216"/>
        <dbReference type="EC" id="2.4.1.21"/>
    </reaction>
</comment>
<comment type="similarity">
    <text evidence="3 7">Belongs to the glycosyltransferase 1 family. Bacterial/plant glycogen synthase subfamily.</text>
</comment>
<name>A0A9D1IC83_9FIRM</name>
<feature type="region of interest" description="Disordered" evidence="8">
    <location>
        <begin position="480"/>
        <end position="507"/>
    </location>
</feature>
<evidence type="ECO:0000256" key="6">
    <source>
        <dbReference type="ARBA" id="ARBA00023056"/>
    </source>
</evidence>
<dbReference type="CDD" id="cd03791">
    <property type="entry name" value="GT5_Glycogen_synthase_DULL1-like"/>
    <property type="match status" value="1"/>
</dbReference>
<proteinExistence type="inferred from homology"/>
<dbReference type="SUPFAM" id="SSF53756">
    <property type="entry name" value="UDP-Glycosyltransferase/glycogen phosphorylase"/>
    <property type="match status" value="1"/>
</dbReference>
<dbReference type="EMBL" id="DVMU01000049">
    <property type="protein sequence ID" value="HIU33334.1"/>
    <property type="molecule type" value="Genomic_DNA"/>
</dbReference>
<feature type="domain" description="Glycosyl transferase family 1" evidence="9">
    <location>
        <begin position="290"/>
        <end position="441"/>
    </location>
</feature>
<dbReference type="HAMAP" id="MF_00484">
    <property type="entry name" value="Glycogen_synth"/>
    <property type="match status" value="1"/>
</dbReference>
<dbReference type="GO" id="GO:0004373">
    <property type="term" value="F:alpha-1,4-glucan glucosyltransferase (UDP-glucose donor) activity"/>
    <property type="evidence" value="ECO:0007669"/>
    <property type="project" value="InterPro"/>
</dbReference>
<dbReference type="GO" id="GO:0009011">
    <property type="term" value="F:alpha-1,4-glucan glucosyltransferase (ADP-glucose donor) activity"/>
    <property type="evidence" value="ECO:0007669"/>
    <property type="project" value="UniProtKB-UniRule"/>
</dbReference>
<feature type="binding site" evidence="7">
    <location>
        <position position="15"/>
    </location>
    <ligand>
        <name>ADP-alpha-D-glucose</name>
        <dbReference type="ChEBI" id="CHEBI:57498"/>
    </ligand>
</feature>
<dbReference type="PANTHER" id="PTHR45825:SF11">
    <property type="entry name" value="ALPHA AMYLASE DOMAIN-CONTAINING PROTEIN"/>
    <property type="match status" value="1"/>
</dbReference>
<dbReference type="InterPro" id="IPR011835">
    <property type="entry name" value="GS/SS"/>
</dbReference>
<feature type="domain" description="Starch synthase catalytic" evidence="10">
    <location>
        <begin position="2"/>
        <end position="237"/>
    </location>
</feature>
<dbReference type="InterPro" id="IPR001296">
    <property type="entry name" value="Glyco_trans_1"/>
</dbReference>
<gene>
    <name evidence="7 11" type="primary">glgA</name>
    <name evidence="11" type="ORF">IAB02_02100</name>
</gene>
<evidence type="ECO:0000259" key="10">
    <source>
        <dbReference type="Pfam" id="PF08323"/>
    </source>
</evidence>
<evidence type="ECO:0000256" key="4">
    <source>
        <dbReference type="ARBA" id="ARBA00022676"/>
    </source>
</evidence>
<evidence type="ECO:0000256" key="5">
    <source>
        <dbReference type="ARBA" id="ARBA00022679"/>
    </source>
</evidence>
<feature type="compositionally biased region" description="Basic and acidic residues" evidence="8">
    <location>
        <begin position="480"/>
        <end position="490"/>
    </location>
</feature>
<evidence type="ECO:0000256" key="8">
    <source>
        <dbReference type="SAM" id="MobiDB-lite"/>
    </source>
</evidence>
<dbReference type="AlphaFoldDB" id="A0A9D1IC83"/>
<sequence>MKVLFVASECMPFVKTGGLADVVGALPKRIRESGADVRVMLPLYSAIDTKWREKMEHVLFFYINLGWRRQYVGIEKLELDGVTFYFVDNEQYFGRNYIYGYGSEEGERFAFFCRAVLEALPHIDFMPDVLNCHDWQTGMIPVMLEIQYRHKEAYKNIRTVFTIHNLQYQGIFQIGEIEEMLSLGDLAYTSDALEFYGMCSFIKGGIVFSERVTTVSPTYAEEIQTAYYGERLDGLLRARADNLTGILNGIDTDEYNPQTDPMIYKNYSADTFADKRENKLALQREMGLLEDPDAPLIGMVGRLNGQKGLDLVERVLGEIMATGAQMVVLGMGDNKYVDLFNWAQWKYSGQLAACFQMNHQLSHRIYAGADMFLMPSMFEPCGLSQMISLRYGTLPITRETGGLRDTVLSYNEYTGDGNGFTFLNYNAHDMLHVIERAISIYREEKPVWEKLATRAMRGSYGWDESAKKYLALYEELVKSPRGNEEKPPRKEKARKSAKKAEEKTEEYRQPDHKALVKLLGKDVAKKWDAITQCVEKNYDCESAFAPGGKNGVHECKFKKGGRSLATLYAKEGEFCVQIALGKAEREKFEAAQADFSEKLRQTYENAPAHRDGKMLTLSGMDTQEGELLQILSLKRKPKKEKA</sequence>
<feature type="compositionally biased region" description="Basic and acidic residues" evidence="8">
    <location>
        <begin position="498"/>
        <end position="507"/>
    </location>
</feature>
<reference evidence="11" key="1">
    <citation type="submission" date="2020-10" db="EMBL/GenBank/DDBJ databases">
        <authorList>
            <person name="Gilroy R."/>
        </authorList>
    </citation>
    <scope>NUCLEOTIDE SEQUENCE</scope>
    <source>
        <strain evidence="11">ChiHcec3-11533</strain>
    </source>
</reference>
<dbReference type="Pfam" id="PF12663">
    <property type="entry name" value="DUF3788"/>
    <property type="match status" value="1"/>
</dbReference>